<gene>
    <name evidence="1" type="ORF">BANT918_01008</name>
</gene>
<proteinExistence type="predicted"/>
<evidence type="ECO:0000313" key="1">
    <source>
        <dbReference type="EMBL" id="SMX74682.1"/>
    </source>
</evidence>
<organism evidence="1 2">
    <name type="scientific">Brevibacterium antiquum CNRZ 918</name>
    <dbReference type="NCBI Taxonomy" id="1255637"/>
    <lineage>
        <taxon>Bacteria</taxon>
        <taxon>Bacillati</taxon>
        <taxon>Actinomycetota</taxon>
        <taxon>Actinomycetes</taxon>
        <taxon>Micrococcales</taxon>
        <taxon>Brevibacteriaceae</taxon>
        <taxon>Brevibacterium</taxon>
    </lineage>
</organism>
<dbReference type="InterPro" id="IPR046237">
    <property type="entry name" value="DUF6270"/>
</dbReference>
<sequence length="437" mass="49485">MRAEGEFEQLSLKAPIHEQWTLSANSLIGSTSDGKQWTLYKIPLPGRAISDAYFKLSELEVIEKRLYLQGYFVPHGKDFATWNSIDYSLSLIPENAIGPRTSIRLANGDRPNARELTGERWRDQSKAYFATFGYGGIDLTSVVPGQYELWISGRAGDDVFCRPLRRTLNVSNNSDQNQALLPEVSIIGSCVTRDNFNSSISPYWKSLWRLNDTFYQSSIVSLMSDTVDVPESFVDGLNKHDREVVSRDFSKSFLNELAQTPPDILILDLFADTRFGVIEVGGSWATNNEWKLPNAVGYESLKDNRRVSGSVNEDEFIILFTEGCVKLKEFIAENIPNTRICLNSARNTYIHRGVNTEGGKFSRGEIIRLNKLWDILDDKFVSTFNPVVLDSMPLGIQADSYHQWGPGPVHYEERYYSNFHASLRKQLGMDACFELGH</sequence>
<dbReference type="RefSeq" id="WP_145996933.1">
    <property type="nucleotide sequence ID" value="NZ_FXZD01000002.1"/>
</dbReference>
<reference evidence="1 2" key="1">
    <citation type="submission" date="2017-03" db="EMBL/GenBank/DDBJ databases">
        <authorList>
            <person name="Afonso C.L."/>
            <person name="Miller P.J."/>
            <person name="Scott M.A."/>
            <person name="Spackman E."/>
            <person name="Goraichik I."/>
            <person name="Dimitrov K.M."/>
            <person name="Suarez D.L."/>
            <person name="Swayne D.E."/>
        </authorList>
    </citation>
    <scope>NUCLEOTIDE SEQUENCE [LARGE SCALE GENOMIC DNA]</scope>
    <source>
        <strain evidence="1 2">CNRZ 918</strain>
    </source>
</reference>
<accession>A0A2H1II81</accession>
<dbReference type="Proteomes" id="UP000234433">
    <property type="component" value="Unassembled WGS sequence"/>
</dbReference>
<dbReference type="OrthoDB" id="6546405at2"/>
<dbReference type="AlphaFoldDB" id="A0A2H1II81"/>
<name>A0A2H1II81_9MICO</name>
<evidence type="ECO:0000313" key="2">
    <source>
        <dbReference type="Proteomes" id="UP000234433"/>
    </source>
</evidence>
<protein>
    <submittedName>
        <fullName evidence="1">Uncharacterized protein</fullName>
    </submittedName>
</protein>
<dbReference type="EMBL" id="FXZD01000002">
    <property type="protein sequence ID" value="SMX74682.1"/>
    <property type="molecule type" value="Genomic_DNA"/>
</dbReference>
<dbReference type="Pfam" id="PF19786">
    <property type="entry name" value="DUF6270"/>
    <property type="match status" value="1"/>
</dbReference>